<evidence type="ECO:0000313" key="3">
    <source>
        <dbReference type="Proteomes" id="UP001382727"/>
    </source>
</evidence>
<feature type="transmembrane region" description="Helical" evidence="1">
    <location>
        <begin position="6"/>
        <end position="24"/>
    </location>
</feature>
<evidence type="ECO:0000256" key="1">
    <source>
        <dbReference type="SAM" id="Phobius"/>
    </source>
</evidence>
<sequence>MGQALLWGTLAASSLLVGAVLGVIRAWPQRLIGVVLAFGAGALISSVAFELAEEGLASGGPVPVAIGIALGAIAFTAGNAGVQRLGARRHRGRSGPHDEDEGGGPALAFGAFLDGIPEQAVLGIGLASGGGVSVALLVAVWISNLPEAIGSAADMRRDGSTRRSVLLLWTGVATVCALATLGGFALVDLTAGSVAGAISGFAAGALLVMLVDEMVPEAQHKTGPLAGLATVVGFALAAGLSKLT</sequence>
<keyword evidence="1" id="KW-0472">Membrane</keyword>
<gene>
    <name evidence="2" type="ORF">V1351_05180</name>
</gene>
<accession>A0ABZ2MK44</accession>
<keyword evidence="3" id="KW-1185">Reference proteome</keyword>
<feature type="transmembrane region" description="Helical" evidence="1">
    <location>
        <begin position="165"/>
        <end position="187"/>
    </location>
</feature>
<feature type="transmembrane region" description="Helical" evidence="1">
    <location>
        <begin position="193"/>
        <end position="211"/>
    </location>
</feature>
<dbReference type="EMBL" id="CP144913">
    <property type="protein sequence ID" value="WXB77462.1"/>
    <property type="molecule type" value="Genomic_DNA"/>
</dbReference>
<proteinExistence type="predicted"/>
<protein>
    <recommendedName>
        <fullName evidence="4">ZIP family zinc transporter</fullName>
    </recommendedName>
</protein>
<reference evidence="2 3" key="1">
    <citation type="submission" date="2024-02" db="EMBL/GenBank/DDBJ databases">
        <title>Janibacter sp. nov., isolated from gut of marine sandworm.</title>
        <authorList>
            <person name="Kim B."/>
            <person name="Jun M.O."/>
            <person name="Shin N.-R."/>
        </authorList>
    </citation>
    <scope>NUCLEOTIDE SEQUENCE [LARGE SCALE GENOMIC DNA]</scope>
    <source>
        <strain evidence="2 3">A1S7</strain>
    </source>
</reference>
<keyword evidence="1" id="KW-0812">Transmembrane</keyword>
<name>A0ABZ2MK44_9MICO</name>
<organism evidence="2 3">
    <name type="scientific">Janibacter alittae</name>
    <dbReference type="NCBI Taxonomy" id="3115209"/>
    <lineage>
        <taxon>Bacteria</taxon>
        <taxon>Bacillati</taxon>
        <taxon>Actinomycetota</taxon>
        <taxon>Actinomycetes</taxon>
        <taxon>Micrococcales</taxon>
        <taxon>Intrasporangiaceae</taxon>
        <taxon>Janibacter</taxon>
    </lineage>
</organism>
<evidence type="ECO:0000313" key="2">
    <source>
        <dbReference type="EMBL" id="WXB77462.1"/>
    </source>
</evidence>
<dbReference type="Proteomes" id="UP001382727">
    <property type="component" value="Chromosome"/>
</dbReference>
<dbReference type="RefSeq" id="WP_338751380.1">
    <property type="nucleotide sequence ID" value="NZ_CP144913.1"/>
</dbReference>
<feature type="transmembrane region" description="Helical" evidence="1">
    <location>
        <begin position="31"/>
        <end position="52"/>
    </location>
</feature>
<evidence type="ECO:0008006" key="4">
    <source>
        <dbReference type="Google" id="ProtNLM"/>
    </source>
</evidence>
<feature type="transmembrane region" description="Helical" evidence="1">
    <location>
        <begin position="64"/>
        <end position="82"/>
    </location>
</feature>
<keyword evidence="1" id="KW-1133">Transmembrane helix</keyword>
<feature type="transmembrane region" description="Helical" evidence="1">
    <location>
        <begin position="223"/>
        <end position="241"/>
    </location>
</feature>